<protein>
    <submittedName>
        <fullName evidence="2">GNAT family protein</fullName>
    </submittedName>
</protein>
<dbReference type="RefSeq" id="WP_274358766.1">
    <property type="nucleotide sequence ID" value="NZ_CP118101.1"/>
</dbReference>
<proteinExistence type="predicted"/>
<dbReference type="PROSITE" id="PS51186">
    <property type="entry name" value="GNAT"/>
    <property type="match status" value="1"/>
</dbReference>
<name>A0AAX3MWP6_9BACL</name>
<dbReference type="InterPro" id="IPR051531">
    <property type="entry name" value="N-acetyltransferase"/>
</dbReference>
<feature type="domain" description="N-acetyltransferase" evidence="1">
    <location>
        <begin position="18"/>
        <end position="179"/>
    </location>
</feature>
<reference evidence="2" key="1">
    <citation type="submission" date="2023-02" db="EMBL/GenBank/DDBJ databases">
        <title>Pathogen: clinical or host-associated sample.</title>
        <authorList>
            <person name="Hergert J."/>
            <person name="Casey R."/>
            <person name="Wagner J."/>
            <person name="Young E.L."/>
            <person name="Oakeson K.F."/>
        </authorList>
    </citation>
    <scope>NUCLEOTIDE SEQUENCE</scope>
    <source>
        <strain evidence="2">2022CK-00830</strain>
    </source>
</reference>
<dbReference type="EMBL" id="CP118101">
    <property type="protein sequence ID" value="WDH80842.1"/>
    <property type="molecule type" value="Genomic_DNA"/>
</dbReference>
<dbReference type="AlphaFoldDB" id="A0AAX3MWP6"/>
<dbReference type="InterPro" id="IPR000182">
    <property type="entry name" value="GNAT_dom"/>
</dbReference>
<dbReference type="InterPro" id="IPR016181">
    <property type="entry name" value="Acyl_CoA_acyltransferase"/>
</dbReference>
<dbReference type="Gene3D" id="3.40.630.30">
    <property type="match status" value="1"/>
</dbReference>
<evidence type="ECO:0000259" key="1">
    <source>
        <dbReference type="PROSITE" id="PS51186"/>
    </source>
</evidence>
<dbReference type="Proteomes" id="UP001220962">
    <property type="component" value="Chromosome"/>
</dbReference>
<sequence>MNIDKLFETEPEFETSKLLLRKITLDDIDAYYELASDPAVAKYTLWDTHQSITDSRAFLGQLIQKYNEKEAYHWGIIDKAKNKLIGRTGFILWDLAHERTEIGFALSRLYWNQGIITGVTLLIIEYGFMQLGFNRIEGRCSYNNAGSARAMEKLGMRWEGILRGQLKMKGEFVDQRMYAILRDDFDRVNISSTL</sequence>
<evidence type="ECO:0000313" key="3">
    <source>
        <dbReference type="Proteomes" id="UP001220962"/>
    </source>
</evidence>
<dbReference type="Pfam" id="PF13302">
    <property type="entry name" value="Acetyltransf_3"/>
    <property type="match status" value="1"/>
</dbReference>
<dbReference type="GO" id="GO:0008999">
    <property type="term" value="F:protein-N-terminal-alanine acetyltransferase activity"/>
    <property type="evidence" value="ECO:0007669"/>
    <property type="project" value="TreeGrafter"/>
</dbReference>
<dbReference type="PANTHER" id="PTHR43792:SF9">
    <property type="entry name" value="RIBOSOMAL-PROTEIN-ALANINE ACETYLTRANSFERASE"/>
    <property type="match status" value="1"/>
</dbReference>
<organism evidence="2 3">
    <name type="scientific">Paenibacillus urinalis</name>
    <dbReference type="NCBI Taxonomy" id="521520"/>
    <lineage>
        <taxon>Bacteria</taxon>
        <taxon>Bacillati</taxon>
        <taxon>Bacillota</taxon>
        <taxon>Bacilli</taxon>
        <taxon>Bacillales</taxon>
        <taxon>Paenibacillaceae</taxon>
        <taxon>Paenibacillus</taxon>
    </lineage>
</organism>
<evidence type="ECO:0000313" key="2">
    <source>
        <dbReference type="EMBL" id="WDH80842.1"/>
    </source>
</evidence>
<dbReference type="PANTHER" id="PTHR43792">
    <property type="entry name" value="GNAT FAMILY, PUTATIVE (AFU_ORTHOLOGUE AFUA_3G00765)-RELATED-RELATED"/>
    <property type="match status" value="1"/>
</dbReference>
<dbReference type="GO" id="GO:0005737">
    <property type="term" value="C:cytoplasm"/>
    <property type="evidence" value="ECO:0007669"/>
    <property type="project" value="TreeGrafter"/>
</dbReference>
<dbReference type="SUPFAM" id="SSF55729">
    <property type="entry name" value="Acyl-CoA N-acyltransferases (Nat)"/>
    <property type="match status" value="1"/>
</dbReference>
<gene>
    <name evidence="2" type="ORF">PUW23_14975</name>
</gene>
<accession>A0AAX3MWP6</accession>